<name>A0A0G4FUM1_9ALVE</name>
<dbReference type="VEuPathDB" id="CryptoDB:Cvel_18865"/>
<feature type="transmembrane region" description="Helical" evidence="2">
    <location>
        <begin position="46"/>
        <end position="67"/>
    </location>
</feature>
<dbReference type="AlphaFoldDB" id="A0A0G4FUM1"/>
<accession>A0A0G4FUM1</accession>
<dbReference type="EMBL" id="CDMZ01000648">
    <property type="protein sequence ID" value="CEM18639.1"/>
    <property type="molecule type" value="Genomic_DNA"/>
</dbReference>
<reference evidence="3" key="1">
    <citation type="submission" date="2014-11" db="EMBL/GenBank/DDBJ databases">
        <authorList>
            <person name="Otto D Thomas"/>
            <person name="Naeem Raeece"/>
        </authorList>
    </citation>
    <scope>NUCLEOTIDE SEQUENCE</scope>
</reference>
<evidence type="ECO:0000256" key="1">
    <source>
        <dbReference type="SAM" id="MobiDB-lite"/>
    </source>
</evidence>
<keyword evidence="2" id="KW-0812">Transmembrane</keyword>
<gene>
    <name evidence="3" type="ORF">Cvel_18865</name>
</gene>
<organism evidence="3">
    <name type="scientific">Chromera velia CCMP2878</name>
    <dbReference type="NCBI Taxonomy" id="1169474"/>
    <lineage>
        <taxon>Eukaryota</taxon>
        <taxon>Sar</taxon>
        <taxon>Alveolata</taxon>
        <taxon>Colpodellida</taxon>
        <taxon>Chromeraceae</taxon>
        <taxon>Chromera</taxon>
    </lineage>
</organism>
<keyword evidence="2" id="KW-1133">Transmembrane helix</keyword>
<proteinExistence type="predicted"/>
<feature type="region of interest" description="Disordered" evidence="1">
    <location>
        <begin position="1"/>
        <end position="23"/>
    </location>
</feature>
<protein>
    <submittedName>
        <fullName evidence="3">Uncharacterized protein</fullName>
    </submittedName>
</protein>
<evidence type="ECO:0000256" key="2">
    <source>
        <dbReference type="SAM" id="Phobius"/>
    </source>
</evidence>
<sequence>MPTCPATASATSPDGSCSDTMSGNDRPGALLSVPLALAYSYLTETVVLPVMTILSTKIVSAVTIYFFKDFSETTTAEEIFQTLHL</sequence>
<evidence type="ECO:0000313" key="3">
    <source>
        <dbReference type="EMBL" id="CEM18639.1"/>
    </source>
</evidence>
<keyword evidence="2" id="KW-0472">Membrane</keyword>